<evidence type="ECO:0000256" key="2">
    <source>
        <dbReference type="ARBA" id="ARBA00022801"/>
    </source>
</evidence>
<dbReference type="SMART" id="SM00885">
    <property type="entry name" value="D5_N"/>
    <property type="match status" value="1"/>
</dbReference>
<dbReference type="Proteomes" id="UP001549291">
    <property type="component" value="Unassembled WGS sequence"/>
</dbReference>
<dbReference type="Proteomes" id="UP000181962">
    <property type="component" value="Chromosome"/>
</dbReference>
<dbReference type="Gene3D" id="3.40.50.300">
    <property type="entry name" value="P-loop containing nucleotide triphosphate hydrolases"/>
    <property type="match status" value="1"/>
</dbReference>
<evidence type="ECO:0000259" key="5">
    <source>
        <dbReference type="PROSITE" id="PS51206"/>
    </source>
</evidence>
<reference evidence="6 8" key="1">
    <citation type="submission" date="2016-11" db="EMBL/GenBank/DDBJ databases">
        <title>Complete Genome Sequence of Bradyrhizobium sp. strain J5, an isolated from soybean nodule in Hokkaido.</title>
        <authorList>
            <person name="Kanehara K."/>
        </authorList>
    </citation>
    <scope>NUCLEOTIDE SEQUENCE [LARGE SCALE GENOMIC DNA]</scope>
    <source>
        <strain evidence="6 8">J5</strain>
    </source>
</reference>
<protein>
    <submittedName>
        <fullName evidence="7">DNA primase/helicase</fullName>
    </submittedName>
</protein>
<accession>A0A0M9B483</accession>
<dbReference type="NCBIfam" id="TIGR01613">
    <property type="entry name" value="primase_Cterm"/>
    <property type="match status" value="1"/>
</dbReference>
<dbReference type="InterPro" id="IPR014015">
    <property type="entry name" value="Helicase_SF3_DNA-vir"/>
</dbReference>
<dbReference type="PANTHER" id="PTHR35372">
    <property type="entry name" value="ATP BINDING PROTEIN-RELATED"/>
    <property type="match status" value="1"/>
</dbReference>
<evidence type="ECO:0000313" key="6">
    <source>
        <dbReference type="EMBL" id="APG15959.1"/>
    </source>
</evidence>
<name>A0A0M9B483_BRAJP</name>
<evidence type="ECO:0000313" key="9">
    <source>
        <dbReference type="Proteomes" id="UP001549291"/>
    </source>
</evidence>
<dbReference type="GO" id="GO:0005524">
    <property type="term" value="F:ATP binding"/>
    <property type="evidence" value="ECO:0007669"/>
    <property type="project" value="UniProtKB-KW"/>
</dbReference>
<evidence type="ECO:0000313" key="8">
    <source>
        <dbReference type="Proteomes" id="UP000181962"/>
    </source>
</evidence>
<sequence>MQNAIKTDASNSTVEARDEEPVAANDNKPASNPGTSVTEDSVAYIFASTYRDTLRFCHSTGAWFEWDGSYWRRNEVGLAAHHVRVMARDMSQGLSPKALATIRKRSFASGVEGFARNDPTFAVTIEAWDRDPFLLGTPDGTVDLRTGKMRAADPADGITKLTSTAPSAQADCPLWLRFLQDATGGDGEMIRFLQQWCGYCLTGDTREHALVFVHGDGGNGKSVFLNTTSYILHDYATTASMDTFVASRSDRHPTDLAMLRGARLVSASETEEGRAWAESRIKQMTGGDAISARFMRQDFFTFQPQFKLFVVGNHQPALHSVDAAARRRFNIVPFTRKPTKPDRELEAKLRGEAPAILRWMVDGCRDWQRNGLVRPASIVEATETYFAEQDTFGQWLKDACRVEPDNRSISDFVADLFKSWTDYAEASGERPGSQKGFVQSLTKSGFKKGQRVRGGQLYIGLQLLRQAEKEPSVRD</sequence>
<dbReference type="PATRIC" id="fig|375.37.peg.9051"/>
<dbReference type="GeneID" id="46495142"/>
<gene>
    <name evidence="7" type="ORF">ABIF63_009916</name>
    <name evidence="6" type="ORF">BKD09_47540</name>
</gene>
<feature type="region of interest" description="Disordered" evidence="4">
    <location>
        <begin position="1"/>
        <end position="36"/>
    </location>
</feature>
<evidence type="ECO:0000313" key="7">
    <source>
        <dbReference type="EMBL" id="MET4725810.1"/>
    </source>
</evidence>
<dbReference type="OrthoDB" id="9763644at2"/>
<evidence type="ECO:0000256" key="4">
    <source>
        <dbReference type="SAM" id="MobiDB-lite"/>
    </source>
</evidence>
<dbReference type="InterPro" id="IPR051620">
    <property type="entry name" value="ORF904-like_C"/>
</dbReference>
<dbReference type="GO" id="GO:0016787">
    <property type="term" value="F:hydrolase activity"/>
    <property type="evidence" value="ECO:0007669"/>
    <property type="project" value="UniProtKB-KW"/>
</dbReference>
<dbReference type="KEGG" id="bjp:RN69_42900"/>
<dbReference type="PANTHER" id="PTHR35372:SF2">
    <property type="entry name" value="SF3 HELICASE DOMAIN-CONTAINING PROTEIN"/>
    <property type="match status" value="1"/>
</dbReference>
<keyword evidence="1" id="KW-0547">Nucleotide-binding</keyword>
<dbReference type="NCBIfam" id="NF011296">
    <property type="entry name" value="PRK14709.1"/>
    <property type="match status" value="1"/>
</dbReference>
<dbReference type="EMBL" id="CP017637">
    <property type="protein sequence ID" value="APG15959.1"/>
    <property type="molecule type" value="Genomic_DNA"/>
</dbReference>
<dbReference type="Pfam" id="PF08706">
    <property type="entry name" value="D5_N"/>
    <property type="match status" value="1"/>
</dbReference>
<dbReference type="InterPro" id="IPR006500">
    <property type="entry name" value="Helicase_put_C_phage/plasmid"/>
</dbReference>
<dbReference type="RefSeq" id="WP_011090968.1">
    <property type="nucleotide sequence ID" value="NZ_BJNK01000109.1"/>
</dbReference>
<feature type="compositionally biased region" description="Polar residues" evidence="4">
    <location>
        <begin position="1"/>
        <end position="14"/>
    </location>
</feature>
<dbReference type="EMBL" id="JBEPTQ010000002">
    <property type="protein sequence ID" value="MET4725810.1"/>
    <property type="molecule type" value="Genomic_DNA"/>
</dbReference>
<evidence type="ECO:0000256" key="3">
    <source>
        <dbReference type="ARBA" id="ARBA00022840"/>
    </source>
</evidence>
<organism evidence="6 8">
    <name type="scientific">Bradyrhizobium japonicum</name>
    <dbReference type="NCBI Taxonomy" id="375"/>
    <lineage>
        <taxon>Bacteria</taxon>
        <taxon>Pseudomonadati</taxon>
        <taxon>Pseudomonadota</taxon>
        <taxon>Alphaproteobacteria</taxon>
        <taxon>Hyphomicrobiales</taxon>
        <taxon>Nitrobacteraceae</taxon>
        <taxon>Bradyrhizobium</taxon>
    </lineage>
</organism>
<reference evidence="7 9" key="2">
    <citation type="submission" date="2024-06" db="EMBL/GenBank/DDBJ databases">
        <title>Genomic Encyclopedia of Type Strains, Phase V (KMG-V): Genome sequencing to study the core and pangenomes of soil and plant-associated prokaryotes.</title>
        <authorList>
            <person name="Whitman W."/>
        </authorList>
    </citation>
    <scope>NUCLEOTIDE SEQUENCE [LARGE SCALE GENOMIC DNA]</scope>
    <source>
        <strain evidence="7 9">USDA 160</strain>
    </source>
</reference>
<dbReference type="Pfam" id="PF19263">
    <property type="entry name" value="DUF5906"/>
    <property type="match status" value="1"/>
</dbReference>
<proteinExistence type="predicted"/>
<evidence type="ECO:0000256" key="1">
    <source>
        <dbReference type="ARBA" id="ARBA00022741"/>
    </source>
</evidence>
<keyword evidence="2" id="KW-0378">Hydrolase</keyword>
<dbReference type="PROSITE" id="PS51206">
    <property type="entry name" value="SF3_HELICASE_1"/>
    <property type="match status" value="1"/>
</dbReference>
<keyword evidence="3" id="KW-0067">ATP-binding</keyword>
<dbReference type="InterPro" id="IPR045455">
    <property type="entry name" value="NrS-1_pol-like_helicase"/>
</dbReference>
<dbReference type="InterPro" id="IPR027417">
    <property type="entry name" value="P-loop_NTPase"/>
</dbReference>
<dbReference type="AlphaFoldDB" id="A0A0M9B483"/>
<keyword evidence="9" id="KW-1185">Reference proteome</keyword>
<feature type="domain" description="SF3 helicase" evidence="5">
    <location>
        <begin position="188"/>
        <end position="347"/>
    </location>
</feature>
<dbReference type="InterPro" id="IPR014818">
    <property type="entry name" value="Phage/plasmid_primase_P4_C"/>
</dbReference>